<gene>
    <name evidence="1" type="ORF">A2V49_04815</name>
</gene>
<evidence type="ECO:0000313" key="1">
    <source>
        <dbReference type="EMBL" id="OGC45519.1"/>
    </source>
</evidence>
<sequence>MKKVLIYISVLLIFLKINTYAQVETLPKLGIPSDRISSISSSNFGLIAGEYDPRLWNNPSNKYM</sequence>
<dbReference type="EMBL" id="MEUV01000030">
    <property type="protein sequence ID" value="OGC45519.1"/>
    <property type="molecule type" value="Genomic_DNA"/>
</dbReference>
<organism evidence="1 2">
    <name type="scientific">candidate division WWE3 bacterium RBG_19FT_COMBO_34_6</name>
    <dbReference type="NCBI Taxonomy" id="1802612"/>
    <lineage>
        <taxon>Bacteria</taxon>
        <taxon>Katanobacteria</taxon>
    </lineage>
</organism>
<proteinExistence type="predicted"/>
<protein>
    <submittedName>
        <fullName evidence="1">Uncharacterized protein</fullName>
    </submittedName>
</protein>
<evidence type="ECO:0000313" key="2">
    <source>
        <dbReference type="Proteomes" id="UP000178615"/>
    </source>
</evidence>
<dbReference type="AlphaFoldDB" id="A0A1F4UKU3"/>
<dbReference type="Proteomes" id="UP000178615">
    <property type="component" value="Unassembled WGS sequence"/>
</dbReference>
<name>A0A1F4UKU3_UNCKA</name>
<reference evidence="1 2" key="1">
    <citation type="journal article" date="2016" name="Nat. Commun.">
        <title>Thousands of microbial genomes shed light on interconnected biogeochemical processes in an aquifer system.</title>
        <authorList>
            <person name="Anantharaman K."/>
            <person name="Brown C.T."/>
            <person name="Hug L.A."/>
            <person name="Sharon I."/>
            <person name="Castelle C.J."/>
            <person name="Probst A.J."/>
            <person name="Thomas B.C."/>
            <person name="Singh A."/>
            <person name="Wilkins M.J."/>
            <person name="Karaoz U."/>
            <person name="Brodie E.L."/>
            <person name="Williams K.H."/>
            <person name="Hubbard S.S."/>
            <person name="Banfield J.F."/>
        </authorList>
    </citation>
    <scope>NUCLEOTIDE SEQUENCE [LARGE SCALE GENOMIC DNA]</scope>
</reference>
<accession>A0A1F4UKU3</accession>
<comment type="caution">
    <text evidence="1">The sequence shown here is derived from an EMBL/GenBank/DDBJ whole genome shotgun (WGS) entry which is preliminary data.</text>
</comment>